<keyword evidence="3" id="KW-0813">Transport</keyword>
<dbReference type="Gene3D" id="1.20.1600.10">
    <property type="entry name" value="Outer membrane efflux proteins (OEP)"/>
    <property type="match status" value="1"/>
</dbReference>
<dbReference type="InterPro" id="IPR003423">
    <property type="entry name" value="OMP_efflux"/>
</dbReference>
<comment type="similarity">
    <text evidence="2">Belongs to the outer membrane factor (OMF) (TC 1.B.17) family.</text>
</comment>
<dbReference type="SUPFAM" id="SSF56954">
    <property type="entry name" value="Outer membrane efflux proteins (OEP)"/>
    <property type="match status" value="1"/>
</dbReference>
<organism evidence="9 10">
    <name type="scientific">Spirosoma utsteinense</name>
    <dbReference type="NCBI Taxonomy" id="2585773"/>
    <lineage>
        <taxon>Bacteria</taxon>
        <taxon>Pseudomonadati</taxon>
        <taxon>Bacteroidota</taxon>
        <taxon>Cytophagia</taxon>
        <taxon>Cytophagales</taxon>
        <taxon>Cytophagaceae</taxon>
        <taxon>Spirosoma</taxon>
    </lineage>
</organism>
<dbReference type="EMBL" id="VFIA01000008">
    <property type="protein sequence ID" value="MBC3791240.1"/>
    <property type="molecule type" value="Genomic_DNA"/>
</dbReference>
<keyword evidence="10" id="KW-1185">Reference proteome</keyword>
<dbReference type="RefSeq" id="WP_186737034.1">
    <property type="nucleotide sequence ID" value="NZ_VFIA01000008.1"/>
</dbReference>
<feature type="chain" id="PRO_5047012683" evidence="8">
    <location>
        <begin position="20"/>
        <end position="495"/>
    </location>
</feature>
<evidence type="ECO:0000313" key="9">
    <source>
        <dbReference type="EMBL" id="MBC3791240.1"/>
    </source>
</evidence>
<comment type="subcellular location">
    <subcellularLocation>
        <location evidence="1">Cell outer membrane</location>
    </subcellularLocation>
</comment>
<sequence length="495" mass="53819">MKHFIATLFVLSLIGQAGAQPIHTDLPAPEAIPARPLSTTLTLEQCIELALQNQPSVRQSELQQQIADNTVEQTRKSQLPVVSGLSNQGINFGRNVDPYTNGITNAQIATNSAGLGLNWTVFNGFQLKNTLIQQGLAAKAGLYDVAATKNAVSLNTLLAYLQVLSAQDLLSASDVQVEVSRRQVERTEKLVKSGTTAPFNLYDAKSQLANDEMQRVQARTNLNTANLTLLQVLNLPSTTPLQVTRLESGGVANGDLPGPGTTDAYQLYTKARTFMPEVLAADLRTKAAQKGLDLAKGLGYPVVSLNANWGTSYSSAARRSVYGTEMVEQTTTGFVDVAGQAYPVKVMTPTSGTERIGYFGQLGNNQYKSVGVSVRIPIVNGLQVRYRTTSARLQQQLAESQAEGVRRGLRQAIDQAVNQWQNAYERYAALAQQVTVLEQSYRAAEARYTAGLLNAVDYNLSKSNLDRAAVNLIQARYETLLRAKVAEFYRDGTLL</sequence>
<dbReference type="InterPro" id="IPR051906">
    <property type="entry name" value="TolC-like"/>
</dbReference>
<evidence type="ECO:0000256" key="3">
    <source>
        <dbReference type="ARBA" id="ARBA00022448"/>
    </source>
</evidence>
<reference evidence="9 10" key="1">
    <citation type="submission" date="2019-06" db="EMBL/GenBank/DDBJ databases">
        <title>Spirosoma utsteinense sp. nov. isolated from Antarctic ice-free soils.</title>
        <authorList>
            <person name="Tahon G."/>
        </authorList>
    </citation>
    <scope>NUCLEOTIDE SEQUENCE [LARGE SCALE GENOMIC DNA]</scope>
    <source>
        <strain evidence="9 10">LMG 31447</strain>
    </source>
</reference>
<gene>
    <name evidence="9" type="ORF">FH603_1739</name>
</gene>
<evidence type="ECO:0000256" key="1">
    <source>
        <dbReference type="ARBA" id="ARBA00004442"/>
    </source>
</evidence>
<dbReference type="PANTHER" id="PTHR30026">
    <property type="entry name" value="OUTER MEMBRANE PROTEIN TOLC"/>
    <property type="match status" value="1"/>
</dbReference>
<dbReference type="Pfam" id="PF02321">
    <property type="entry name" value="OEP"/>
    <property type="match status" value="2"/>
</dbReference>
<accession>A0ABR6W3T2</accession>
<dbReference type="Proteomes" id="UP000700732">
    <property type="component" value="Unassembled WGS sequence"/>
</dbReference>
<proteinExistence type="inferred from homology"/>
<evidence type="ECO:0000256" key="2">
    <source>
        <dbReference type="ARBA" id="ARBA00007613"/>
    </source>
</evidence>
<evidence type="ECO:0000256" key="7">
    <source>
        <dbReference type="ARBA" id="ARBA00023237"/>
    </source>
</evidence>
<feature type="signal peptide" evidence="8">
    <location>
        <begin position="1"/>
        <end position="19"/>
    </location>
</feature>
<evidence type="ECO:0000256" key="4">
    <source>
        <dbReference type="ARBA" id="ARBA00022452"/>
    </source>
</evidence>
<evidence type="ECO:0000313" key="10">
    <source>
        <dbReference type="Proteomes" id="UP000700732"/>
    </source>
</evidence>
<evidence type="ECO:0000256" key="8">
    <source>
        <dbReference type="SAM" id="SignalP"/>
    </source>
</evidence>
<keyword evidence="4" id="KW-1134">Transmembrane beta strand</keyword>
<name>A0ABR6W3T2_9BACT</name>
<dbReference type="PANTHER" id="PTHR30026:SF20">
    <property type="entry name" value="OUTER MEMBRANE PROTEIN TOLC"/>
    <property type="match status" value="1"/>
</dbReference>
<keyword evidence="7" id="KW-0998">Cell outer membrane</keyword>
<keyword evidence="6" id="KW-0472">Membrane</keyword>
<protein>
    <submittedName>
        <fullName evidence="9">Outer membrane protein</fullName>
    </submittedName>
</protein>
<evidence type="ECO:0000256" key="6">
    <source>
        <dbReference type="ARBA" id="ARBA00023136"/>
    </source>
</evidence>
<comment type="caution">
    <text evidence="9">The sequence shown here is derived from an EMBL/GenBank/DDBJ whole genome shotgun (WGS) entry which is preliminary data.</text>
</comment>
<keyword evidence="8" id="KW-0732">Signal</keyword>
<keyword evidence="5" id="KW-0812">Transmembrane</keyword>
<evidence type="ECO:0000256" key="5">
    <source>
        <dbReference type="ARBA" id="ARBA00022692"/>
    </source>
</evidence>